<evidence type="ECO:0000256" key="2">
    <source>
        <dbReference type="ARBA" id="ARBA00023026"/>
    </source>
</evidence>
<dbReference type="AlphaFoldDB" id="A0A2J8A7F7"/>
<comment type="caution">
    <text evidence="6">The sequence shown here is derived from an EMBL/GenBank/DDBJ whole genome shotgun (WGS) entry which is preliminary data.</text>
</comment>
<evidence type="ECO:0000256" key="1">
    <source>
        <dbReference type="ARBA" id="ARBA00022669"/>
    </source>
</evidence>
<dbReference type="SMART" id="SM00257">
    <property type="entry name" value="LysM"/>
    <property type="match status" value="1"/>
</dbReference>
<dbReference type="GO" id="GO:0008061">
    <property type="term" value="F:chitin binding"/>
    <property type="evidence" value="ECO:0007669"/>
    <property type="project" value="UniProtKB-KW"/>
</dbReference>
<gene>
    <name evidence="6" type="ORF">TSOC_005054</name>
</gene>
<feature type="chain" id="PRO_5014428300" description="LysM domain-containing protein" evidence="4">
    <location>
        <begin position="31"/>
        <end position="570"/>
    </location>
</feature>
<evidence type="ECO:0000256" key="4">
    <source>
        <dbReference type="SAM" id="SignalP"/>
    </source>
</evidence>
<dbReference type="PROSITE" id="PS51782">
    <property type="entry name" value="LYSM"/>
    <property type="match status" value="1"/>
</dbReference>
<name>A0A2J8A7F7_9CHLO</name>
<organism evidence="6 7">
    <name type="scientific">Tetrabaena socialis</name>
    <dbReference type="NCBI Taxonomy" id="47790"/>
    <lineage>
        <taxon>Eukaryota</taxon>
        <taxon>Viridiplantae</taxon>
        <taxon>Chlorophyta</taxon>
        <taxon>core chlorophytes</taxon>
        <taxon>Chlorophyceae</taxon>
        <taxon>CS clade</taxon>
        <taxon>Chlamydomonadales</taxon>
        <taxon>Tetrabaenaceae</taxon>
        <taxon>Tetrabaena</taxon>
    </lineage>
</organism>
<dbReference type="PANTHER" id="PTHR34997:SF1">
    <property type="entry name" value="PEPTIDOGLYCAN-BINDING LYSIN DOMAIN"/>
    <property type="match status" value="1"/>
</dbReference>
<dbReference type="Pfam" id="PF01476">
    <property type="entry name" value="LysM"/>
    <property type="match status" value="1"/>
</dbReference>
<dbReference type="Proteomes" id="UP000236333">
    <property type="component" value="Unassembled WGS sequence"/>
</dbReference>
<evidence type="ECO:0000313" key="6">
    <source>
        <dbReference type="EMBL" id="PNH08476.1"/>
    </source>
</evidence>
<dbReference type="InterPro" id="IPR036779">
    <property type="entry name" value="LysM_dom_sf"/>
</dbReference>
<evidence type="ECO:0000256" key="3">
    <source>
        <dbReference type="SAM" id="MobiDB-lite"/>
    </source>
</evidence>
<feature type="signal peptide" evidence="4">
    <location>
        <begin position="1"/>
        <end position="30"/>
    </location>
</feature>
<dbReference type="EMBL" id="PGGS01000128">
    <property type="protein sequence ID" value="PNH08476.1"/>
    <property type="molecule type" value="Genomic_DNA"/>
</dbReference>
<reference evidence="6 7" key="1">
    <citation type="journal article" date="2017" name="Mol. Biol. Evol.">
        <title>The 4-celled Tetrabaena socialis nuclear genome reveals the essential components for genetic control of cell number at the origin of multicellularity in the volvocine lineage.</title>
        <authorList>
            <person name="Featherston J."/>
            <person name="Arakaki Y."/>
            <person name="Hanschen E.R."/>
            <person name="Ferris P.J."/>
            <person name="Michod R.E."/>
            <person name="Olson B.J.S.C."/>
            <person name="Nozaki H."/>
            <person name="Durand P.M."/>
        </authorList>
    </citation>
    <scope>NUCLEOTIDE SEQUENCE [LARGE SCALE GENOMIC DNA]</scope>
    <source>
        <strain evidence="6 7">NIES-571</strain>
    </source>
</reference>
<dbReference type="SUPFAM" id="SSF82153">
    <property type="entry name" value="FAS1 domain"/>
    <property type="match status" value="1"/>
</dbReference>
<keyword evidence="7" id="KW-1185">Reference proteome</keyword>
<protein>
    <recommendedName>
        <fullName evidence="5">LysM domain-containing protein</fullName>
    </recommendedName>
</protein>
<proteinExistence type="predicted"/>
<dbReference type="InterPro" id="IPR052210">
    <property type="entry name" value="LysM1-like"/>
</dbReference>
<keyword evidence="2" id="KW-0843">Virulence</keyword>
<feature type="domain" description="LysM" evidence="5">
    <location>
        <begin position="39"/>
        <end position="85"/>
    </location>
</feature>
<dbReference type="CDD" id="cd00118">
    <property type="entry name" value="LysM"/>
    <property type="match status" value="1"/>
</dbReference>
<dbReference type="Gene3D" id="3.10.350.10">
    <property type="entry name" value="LysM domain"/>
    <property type="match status" value="1"/>
</dbReference>
<dbReference type="SUPFAM" id="SSF54106">
    <property type="entry name" value="LysM domain"/>
    <property type="match status" value="1"/>
</dbReference>
<evidence type="ECO:0000259" key="5">
    <source>
        <dbReference type="PROSITE" id="PS51782"/>
    </source>
</evidence>
<dbReference type="PANTHER" id="PTHR34997">
    <property type="entry name" value="AM15"/>
    <property type="match status" value="1"/>
</dbReference>
<feature type="region of interest" description="Disordered" evidence="3">
    <location>
        <begin position="346"/>
        <end position="377"/>
    </location>
</feature>
<dbReference type="OrthoDB" id="532909at2759"/>
<accession>A0A2J8A7F7</accession>
<keyword evidence="4" id="KW-0732">Signal</keyword>
<keyword evidence="1" id="KW-0147">Chitin-binding</keyword>
<evidence type="ECO:0000313" key="7">
    <source>
        <dbReference type="Proteomes" id="UP000236333"/>
    </source>
</evidence>
<dbReference type="InterPro" id="IPR018392">
    <property type="entry name" value="LysM"/>
</dbReference>
<sequence>MPAHLLRQGWRAGLLLLLLLLAFSATPTHGSNTTCMGSTTYTVNSGDNCYSITQAKGITLADLLAANPSVNSGCTNLQDGQVLCLGRTYIACTGATYMVKSGDNCKFVAQMKGVSLTTLPLMADYTTSMFVYHPGRTQPFNNDDVAKVVQLMRFALGCGIGGNPNQCSRSLPSMVTNETNNAFFPAYAMMGVKMFFDGRINGLGEPIPSSDRARFATEAVQSIFLTTGSSELWRSLAQDQARGGLFLYCGSYMALEAVINGMPFNQTYSIDNAMTTNLGARYICPQIQGGLGSPSWPNTTYVIPDSVIGIPGYVRLGLVPNNPKYQRRLCDINLWQPYPMQCLSPPPVQPPPPPPVTSPPPSPPAALPPPSPPPPPPAFPSGLAAYLNNYPELDTLRRLMDCTNLTTLYNATLSTLTRSATFLSPTNQAWVNYFGRVGLSSDPNIAVPAMCSPTNLANTTNLLKAHFVDDWFPTLNILARMSQPGTQNYKYFGLGPTNVSFAPWTLLMQASPSWVNITCPSPFASASIVAGRYDIQIYRSDYDRQIVKNGSSDILPWQAAGAKTPPLVLI</sequence>
<dbReference type="InterPro" id="IPR036378">
    <property type="entry name" value="FAS1_dom_sf"/>
</dbReference>